<dbReference type="AlphaFoldDB" id="A0A110B4Y4"/>
<proteinExistence type="predicted"/>
<sequence length="180" mass="20866">MKKIALFILLFSLGKAYAQRTGDYTNSSPAKYNDKRAVIDNNKVTDDGDYSQIRIIDTTQEIRADILPFKTEPKLKNDRYYFWYFNNRIHSTQGGYNGQLLNGHYIAFYPDKNLKEEGYFKRGLKDGEWKTWNAKGDLTSVTTWNEGIAVPDSQQPFWKKLPFVNKKDQQQQTSKTGDGN</sequence>
<dbReference type="OrthoDB" id="703600at2"/>
<dbReference type="RefSeq" id="WP_096350938.1">
    <property type="nucleotide sequence ID" value="NZ_AP017313.1"/>
</dbReference>
<protein>
    <submittedName>
        <fullName evidence="1">Uncharacterized protein</fullName>
    </submittedName>
</protein>
<keyword evidence="2" id="KW-1185">Reference proteome</keyword>
<name>A0A110B4Y4_9SPHI</name>
<evidence type="ECO:0000313" key="2">
    <source>
        <dbReference type="Proteomes" id="UP000218263"/>
    </source>
</evidence>
<dbReference type="EMBL" id="AP017313">
    <property type="protein sequence ID" value="BAU53398.1"/>
    <property type="molecule type" value="Genomic_DNA"/>
</dbReference>
<dbReference type="Gene3D" id="2.20.110.10">
    <property type="entry name" value="Histone H3 K4-specific methyltransferase SET7/9 N-terminal domain"/>
    <property type="match status" value="1"/>
</dbReference>
<dbReference type="SUPFAM" id="SSF82185">
    <property type="entry name" value="Histone H3 K4-specific methyltransferase SET7/9 N-terminal domain"/>
    <property type="match status" value="1"/>
</dbReference>
<organism evidence="1 2">
    <name type="scientific">Mucilaginibacter gotjawali</name>
    <dbReference type="NCBI Taxonomy" id="1550579"/>
    <lineage>
        <taxon>Bacteria</taxon>
        <taxon>Pseudomonadati</taxon>
        <taxon>Bacteroidota</taxon>
        <taxon>Sphingobacteriia</taxon>
        <taxon>Sphingobacteriales</taxon>
        <taxon>Sphingobacteriaceae</taxon>
        <taxon>Mucilaginibacter</taxon>
    </lineage>
</organism>
<dbReference type="Proteomes" id="UP000218263">
    <property type="component" value="Chromosome"/>
</dbReference>
<evidence type="ECO:0000313" key="1">
    <source>
        <dbReference type="EMBL" id="BAU53398.1"/>
    </source>
</evidence>
<gene>
    <name evidence="1" type="ORF">MgSA37_01566</name>
</gene>
<reference evidence="1 2" key="1">
    <citation type="submission" date="2015-12" db="EMBL/GenBank/DDBJ databases">
        <title>Genome sequence of Mucilaginibacter gotjawali.</title>
        <authorList>
            <person name="Lee J.S."/>
            <person name="Lee K.C."/>
            <person name="Kim K.K."/>
            <person name="Lee B.W."/>
        </authorList>
    </citation>
    <scope>NUCLEOTIDE SEQUENCE [LARGE SCALE GENOMIC DNA]</scope>
    <source>
        <strain evidence="1 2">SA3-7</strain>
    </source>
</reference>
<dbReference type="KEGG" id="mgot:MgSA37_01566"/>
<accession>A0A110B4Y4</accession>